<dbReference type="PANTHER" id="PTHR44591">
    <property type="entry name" value="STRESS RESPONSE REGULATOR PROTEIN 1"/>
    <property type="match status" value="1"/>
</dbReference>
<evidence type="ECO:0000256" key="2">
    <source>
        <dbReference type="PROSITE-ProRule" id="PRU00169"/>
    </source>
</evidence>
<dbReference type="Gene3D" id="3.40.50.2300">
    <property type="match status" value="1"/>
</dbReference>
<dbReference type="PROSITE" id="PS50110">
    <property type="entry name" value="RESPONSE_REGULATORY"/>
    <property type="match status" value="1"/>
</dbReference>
<dbReference type="CDD" id="cd00156">
    <property type="entry name" value="REC"/>
    <property type="match status" value="1"/>
</dbReference>
<evidence type="ECO:0000313" key="6">
    <source>
        <dbReference type="Proteomes" id="UP000483802"/>
    </source>
</evidence>
<feature type="modified residue" description="4-aspartylphosphate" evidence="2">
    <location>
        <position position="89"/>
    </location>
</feature>
<keyword evidence="6" id="KW-1185">Reference proteome</keyword>
<dbReference type="SMART" id="SM00448">
    <property type="entry name" value="REC"/>
    <property type="match status" value="1"/>
</dbReference>
<protein>
    <submittedName>
        <fullName evidence="5">Response regulator</fullName>
    </submittedName>
</protein>
<gene>
    <name evidence="5" type="ORF">GPA10_28480</name>
</gene>
<evidence type="ECO:0000256" key="3">
    <source>
        <dbReference type="SAM" id="MobiDB-lite"/>
    </source>
</evidence>
<evidence type="ECO:0000256" key="1">
    <source>
        <dbReference type="ARBA" id="ARBA00022553"/>
    </source>
</evidence>
<dbReference type="InterPro" id="IPR001789">
    <property type="entry name" value="Sig_transdc_resp-reg_receiver"/>
</dbReference>
<proteinExistence type="predicted"/>
<evidence type="ECO:0000259" key="4">
    <source>
        <dbReference type="PROSITE" id="PS50110"/>
    </source>
</evidence>
<dbReference type="Pfam" id="PF00072">
    <property type="entry name" value="Response_reg"/>
    <property type="match status" value="1"/>
</dbReference>
<reference evidence="5 6" key="1">
    <citation type="submission" date="2019-11" db="EMBL/GenBank/DDBJ databases">
        <title>Streptomyces typhae sp. nov., a novel endophytic actinomycete isolated from the root of cattail pollen (Typha angustifolia L.).</title>
        <authorList>
            <person name="Peng C."/>
        </authorList>
    </citation>
    <scope>NUCLEOTIDE SEQUENCE [LARGE SCALE GENOMIC DNA]</scope>
    <source>
        <strain evidence="6">p1417</strain>
    </source>
</reference>
<organism evidence="5 6">
    <name type="scientific">Streptomyces typhae</name>
    <dbReference type="NCBI Taxonomy" id="2681492"/>
    <lineage>
        <taxon>Bacteria</taxon>
        <taxon>Bacillati</taxon>
        <taxon>Actinomycetota</taxon>
        <taxon>Actinomycetes</taxon>
        <taxon>Kitasatosporales</taxon>
        <taxon>Streptomycetaceae</taxon>
        <taxon>Streptomyces</taxon>
    </lineage>
</organism>
<dbReference type="GO" id="GO:0000160">
    <property type="term" value="P:phosphorelay signal transduction system"/>
    <property type="evidence" value="ECO:0007669"/>
    <property type="project" value="InterPro"/>
</dbReference>
<sequence length="177" mass="19141">MSEPLNVAWPADPPTARVLPATRPESPPRATGSGAAEEYGLLLVDDHEDNLFALEQALAPLGRRMFRAGSGEQALRCVLREKIAVVVMDLLLPGMDGLETVTYLRRLEHTRLLPVVLVTGVGRDDAVAERAYRLGVGGFLLKPIDPWSLRTHVRTLAELYVHARHPGTAGTGPQPGG</sequence>
<feature type="region of interest" description="Disordered" evidence="3">
    <location>
        <begin position="1"/>
        <end position="33"/>
    </location>
</feature>
<dbReference type="SUPFAM" id="SSF52172">
    <property type="entry name" value="CheY-like"/>
    <property type="match status" value="1"/>
</dbReference>
<evidence type="ECO:0000313" key="5">
    <source>
        <dbReference type="EMBL" id="MVO88591.1"/>
    </source>
</evidence>
<dbReference type="InterPro" id="IPR011006">
    <property type="entry name" value="CheY-like_superfamily"/>
</dbReference>
<comment type="caution">
    <text evidence="5">The sequence shown here is derived from an EMBL/GenBank/DDBJ whole genome shotgun (WGS) entry which is preliminary data.</text>
</comment>
<dbReference type="EMBL" id="WPNZ01000018">
    <property type="protein sequence ID" value="MVO88591.1"/>
    <property type="molecule type" value="Genomic_DNA"/>
</dbReference>
<dbReference type="Proteomes" id="UP000483802">
    <property type="component" value="Unassembled WGS sequence"/>
</dbReference>
<dbReference type="AlphaFoldDB" id="A0A6L6X485"/>
<accession>A0A6L6X485</accession>
<dbReference type="PANTHER" id="PTHR44591:SF3">
    <property type="entry name" value="RESPONSE REGULATORY DOMAIN-CONTAINING PROTEIN"/>
    <property type="match status" value="1"/>
</dbReference>
<feature type="domain" description="Response regulatory" evidence="4">
    <location>
        <begin position="40"/>
        <end position="157"/>
    </location>
</feature>
<dbReference type="RefSeq" id="WP_157168010.1">
    <property type="nucleotide sequence ID" value="NZ_WPNZ01000018.1"/>
</dbReference>
<dbReference type="InterPro" id="IPR050595">
    <property type="entry name" value="Bact_response_regulator"/>
</dbReference>
<name>A0A6L6X485_9ACTN</name>
<keyword evidence="1 2" id="KW-0597">Phosphoprotein</keyword>